<protein>
    <submittedName>
        <fullName evidence="2">Uncharacterized protein</fullName>
    </submittedName>
</protein>
<accession>A0AAE1XSW1</accession>
<dbReference type="AlphaFoldDB" id="A0AAE1XSW1"/>
<keyword evidence="1" id="KW-0812">Transmembrane</keyword>
<proteinExistence type="predicted"/>
<keyword evidence="3" id="KW-1185">Reference proteome</keyword>
<sequence>MQDRYSAQESCPMCVFRKELWLEIAQSGMSLSPSISANLQAGVRSSSRVPFDHSVISRINLRFSASSILPAASFVALLRSGQTSLARTTGARTSATMFPFTLCGLTSSFSYLFPFGIYLVRRVRLGSIRLSPSCLLYLLTCDLYNRGSLANLEDLDLLTCPMALGRDPRWKG</sequence>
<feature type="transmembrane region" description="Helical" evidence="1">
    <location>
        <begin position="98"/>
        <end position="120"/>
    </location>
</feature>
<dbReference type="EMBL" id="JACGWO010000010">
    <property type="protein sequence ID" value="KAK4416982.1"/>
    <property type="molecule type" value="Genomic_DNA"/>
</dbReference>
<organism evidence="2 3">
    <name type="scientific">Sesamum alatum</name>
    <dbReference type="NCBI Taxonomy" id="300844"/>
    <lineage>
        <taxon>Eukaryota</taxon>
        <taxon>Viridiplantae</taxon>
        <taxon>Streptophyta</taxon>
        <taxon>Embryophyta</taxon>
        <taxon>Tracheophyta</taxon>
        <taxon>Spermatophyta</taxon>
        <taxon>Magnoliopsida</taxon>
        <taxon>eudicotyledons</taxon>
        <taxon>Gunneridae</taxon>
        <taxon>Pentapetalae</taxon>
        <taxon>asterids</taxon>
        <taxon>lamiids</taxon>
        <taxon>Lamiales</taxon>
        <taxon>Pedaliaceae</taxon>
        <taxon>Sesamum</taxon>
    </lineage>
</organism>
<feature type="transmembrane region" description="Helical" evidence="1">
    <location>
        <begin position="59"/>
        <end position="78"/>
    </location>
</feature>
<reference evidence="2" key="2">
    <citation type="journal article" date="2024" name="Plant">
        <title>Genomic evolution and insights into agronomic trait innovations of Sesamum species.</title>
        <authorList>
            <person name="Miao H."/>
            <person name="Wang L."/>
            <person name="Qu L."/>
            <person name="Liu H."/>
            <person name="Sun Y."/>
            <person name="Le M."/>
            <person name="Wang Q."/>
            <person name="Wei S."/>
            <person name="Zheng Y."/>
            <person name="Lin W."/>
            <person name="Duan Y."/>
            <person name="Cao H."/>
            <person name="Xiong S."/>
            <person name="Wang X."/>
            <person name="Wei L."/>
            <person name="Li C."/>
            <person name="Ma Q."/>
            <person name="Ju M."/>
            <person name="Zhao R."/>
            <person name="Li G."/>
            <person name="Mu C."/>
            <person name="Tian Q."/>
            <person name="Mei H."/>
            <person name="Zhang T."/>
            <person name="Gao T."/>
            <person name="Zhang H."/>
        </authorList>
    </citation>
    <scope>NUCLEOTIDE SEQUENCE</scope>
    <source>
        <strain evidence="2">3651</strain>
    </source>
</reference>
<keyword evidence="1" id="KW-0472">Membrane</keyword>
<evidence type="ECO:0000256" key="1">
    <source>
        <dbReference type="SAM" id="Phobius"/>
    </source>
</evidence>
<keyword evidence="1" id="KW-1133">Transmembrane helix</keyword>
<dbReference type="Proteomes" id="UP001293254">
    <property type="component" value="Unassembled WGS sequence"/>
</dbReference>
<evidence type="ECO:0000313" key="2">
    <source>
        <dbReference type="EMBL" id="KAK4416982.1"/>
    </source>
</evidence>
<reference evidence="2" key="1">
    <citation type="submission" date="2020-06" db="EMBL/GenBank/DDBJ databases">
        <authorList>
            <person name="Li T."/>
            <person name="Hu X."/>
            <person name="Zhang T."/>
            <person name="Song X."/>
            <person name="Zhang H."/>
            <person name="Dai N."/>
            <person name="Sheng W."/>
            <person name="Hou X."/>
            <person name="Wei L."/>
        </authorList>
    </citation>
    <scope>NUCLEOTIDE SEQUENCE</scope>
    <source>
        <strain evidence="2">3651</strain>
        <tissue evidence="2">Leaf</tissue>
    </source>
</reference>
<gene>
    <name evidence="2" type="ORF">Salat_2523700</name>
</gene>
<comment type="caution">
    <text evidence="2">The sequence shown here is derived from an EMBL/GenBank/DDBJ whole genome shotgun (WGS) entry which is preliminary data.</text>
</comment>
<name>A0AAE1XSW1_9LAMI</name>
<evidence type="ECO:0000313" key="3">
    <source>
        <dbReference type="Proteomes" id="UP001293254"/>
    </source>
</evidence>